<keyword evidence="4 5" id="KW-0539">Nucleus</keyword>
<accession>A0A6J1W870</accession>
<dbReference type="Pfam" id="PF02671">
    <property type="entry name" value="PAH"/>
    <property type="match status" value="2"/>
</dbReference>
<evidence type="ECO:0000313" key="7">
    <source>
        <dbReference type="Proteomes" id="UP000504612"/>
    </source>
</evidence>
<comment type="subcellular location">
    <subcellularLocation>
        <location evidence="1 5">Nucleus</location>
    </subcellularLocation>
</comment>
<dbReference type="Proteomes" id="UP000504612">
    <property type="component" value="Unplaced"/>
</dbReference>
<feature type="compositionally biased region" description="Low complexity" evidence="6">
    <location>
        <begin position="460"/>
        <end position="472"/>
    </location>
</feature>
<protein>
    <submittedName>
        <fullName evidence="8">GON-4-like protein</fullName>
    </submittedName>
</protein>
<dbReference type="GeneID" id="113430406"/>
<dbReference type="SUPFAM" id="SSF47762">
    <property type="entry name" value="PAH2 domain"/>
    <property type="match status" value="2"/>
</dbReference>
<dbReference type="InterPro" id="IPR052435">
    <property type="entry name" value="YY1-Transcr_Regul"/>
</dbReference>
<feature type="non-terminal residue" evidence="8">
    <location>
        <position position="955"/>
    </location>
</feature>
<dbReference type="InterPro" id="IPR003822">
    <property type="entry name" value="PAH"/>
</dbReference>
<feature type="region of interest" description="Disordered" evidence="6">
    <location>
        <begin position="336"/>
        <end position="392"/>
    </location>
</feature>
<dbReference type="PROSITE" id="PS51477">
    <property type="entry name" value="PAH"/>
    <property type="match status" value="1"/>
</dbReference>
<evidence type="ECO:0000313" key="8">
    <source>
        <dbReference type="RefSeq" id="XP_026548634.1"/>
    </source>
</evidence>
<evidence type="ECO:0000256" key="2">
    <source>
        <dbReference type="ARBA" id="ARBA00023015"/>
    </source>
</evidence>
<keyword evidence="3" id="KW-0804">Transcription</keyword>
<feature type="compositionally biased region" description="Acidic residues" evidence="6">
    <location>
        <begin position="491"/>
        <end position="503"/>
    </location>
</feature>
<feature type="compositionally biased region" description="Acidic residues" evidence="6">
    <location>
        <begin position="617"/>
        <end position="643"/>
    </location>
</feature>
<gene>
    <name evidence="8" type="primary">GON4L</name>
</gene>
<feature type="region of interest" description="Disordered" evidence="6">
    <location>
        <begin position="58"/>
        <end position="86"/>
    </location>
</feature>
<feature type="non-terminal residue" evidence="8">
    <location>
        <position position="1"/>
    </location>
</feature>
<evidence type="ECO:0000256" key="4">
    <source>
        <dbReference type="ARBA" id="ARBA00023242"/>
    </source>
</evidence>
<dbReference type="PANTHER" id="PTHR16088:SF3">
    <property type="entry name" value="GON-4-LIKE PROTEIN"/>
    <property type="match status" value="1"/>
</dbReference>
<dbReference type="InterPro" id="IPR036600">
    <property type="entry name" value="PAH_sf"/>
</dbReference>
<dbReference type="GO" id="GO:0005634">
    <property type="term" value="C:nucleus"/>
    <property type="evidence" value="ECO:0007669"/>
    <property type="project" value="UniProtKB-SubCell"/>
</dbReference>
<dbReference type="CTD" id="54856"/>
<evidence type="ECO:0000256" key="5">
    <source>
        <dbReference type="PROSITE-ProRule" id="PRU00810"/>
    </source>
</evidence>
<keyword evidence="7" id="KW-1185">Reference proteome</keyword>
<dbReference type="PANTHER" id="PTHR16088">
    <property type="entry name" value="YY1 ASSOCIATED PROTEIN-RELATED"/>
    <property type="match status" value="1"/>
</dbReference>
<dbReference type="Gene3D" id="1.20.1160.11">
    <property type="entry name" value="Paired amphipathic helix"/>
    <property type="match status" value="1"/>
</dbReference>
<dbReference type="GO" id="GO:0003712">
    <property type="term" value="F:transcription coregulator activity"/>
    <property type="evidence" value="ECO:0007669"/>
    <property type="project" value="TreeGrafter"/>
</dbReference>
<dbReference type="AlphaFoldDB" id="A0A6J1W870"/>
<dbReference type="KEGG" id="nss:113430406"/>
<reference evidence="8" key="1">
    <citation type="submission" date="2025-08" db="UniProtKB">
        <authorList>
            <consortium name="RefSeq"/>
        </authorList>
    </citation>
    <scope>IDENTIFICATION</scope>
</reference>
<feature type="compositionally biased region" description="Acidic residues" evidence="6">
    <location>
        <begin position="563"/>
        <end position="583"/>
    </location>
</feature>
<dbReference type="RefSeq" id="XP_026548634.1">
    <property type="nucleotide sequence ID" value="XM_026692849.1"/>
</dbReference>
<feature type="compositionally biased region" description="Polar residues" evidence="6">
    <location>
        <begin position="668"/>
        <end position="684"/>
    </location>
</feature>
<keyword evidence="2" id="KW-0805">Transcription regulation</keyword>
<organism evidence="7 8">
    <name type="scientific">Notechis scutatus</name>
    <name type="common">mainland tiger snake</name>
    <dbReference type="NCBI Taxonomy" id="8663"/>
    <lineage>
        <taxon>Eukaryota</taxon>
        <taxon>Metazoa</taxon>
        <taxon>Chordata</taxon>
        <taxon>Craniata</taxon>
        <taxon>Vertebrata</taxon>
        <taxon>Euteleostomi</taxon>
        <taxon>Lepidosauria</taxon>
        <taxon>Squamata</taxon>
        <taxon>Bifurcata</taxon>
        <taxon>Unidentata</taxon>
        <taxon>Episquamata</taxon>
        <taxon>Toxicofera</taxon>
        <taxon>Serpentes</taxon>
        <taxon>Colubroidea</taxon>
        <taxon>Elapidae</taxon>
        <taxon>Hydrophiinae</taxon>
        <taxon>Notechis</taxon>
    </lineage>
</organism>
<proteinExistence type="predicted"/>
<evidence type="ECO:0000256" key="6">
    <source>
        <dbReference type="SAM" id="MobiDB-lite"/>
    </source>
</evidence>
<name>A0A6J1W870_9SAUR</name>
<feature type="compositionally biased region" description="Basic residues" evidence="6">
    <location>
        <begin position="696"/>
        <end position="708"/>
    </location>
</feature>
<dbReference type="FunFam" id="1.20.1160.11:FF:000006">
    <property type="entry name" value="GON-4-like protein isoform X1"/>
    <property type="match status" value="1"/>
</dbReference>
<feature type="region of interest" description="Disordered" evidence="6">
    <location>
        <begin position="436"/>
        <end position="709"/>
    </location>
</feature>
<evidence type="ECO:0000256" key="3">
    <source>
        <dbReference type="ARBA" id="ARBA00023163"/>
    </source>
</evidence>
<sequence length="955" mass="103306">GVGLESSLSHTPHKPKVFFFIPPSSLTQPTHKHLFHTSFCFSSFSQASLPSIQEAIEQQRARVASQDPDVDSKAGSEPADPANPECPLRMPEGLQFILRPLNSRFCDRIWRWQRPAVAKPFLVQPCLTPAGTGSFLKMSAKQPLPAAAAASGKLAHVSPLPQPSSLVQPLSAVPHLNLPTSALGHGPPFALRGVLSARPAGPRPCLAPAVSPNVVSSLPVAFQPKMILPALPASRVQKVPVPRESQKKKTPKVAPLLKAAPVLHPAPVIFTVPAGTVKVLGLANGCNVLQPLSATARAVSAPQSIPITTLLVNPTPFSCPLNQPVAASSPSALPLVVTSNSGPPPASALTKDAERCPPPASKMAPGGDIPDPGESSPKTVPGEAGGPWSAELPSGVQAELPVQSYVEGGEVLGPAPFSPVAELEDLVKVDSDASKEIIPSPEAAPIPPNPSSEGSPMKSELVLGLGQGLEVEPASGVRKALKEGQSQVGCQEEEQEEEEEEQEAPNSTGPQAAEGGSRHASPAHAVGSAVADPASSSGKREEVGNRPEGTASSGQEGGGEKDSLEEEEEEDFDDYIQDEEDEMSSASEESVLSVPELQETMEKLTWLASERRLSQEGDSEEENSQEENSEPEEEEEEEEEGEPLETQQKEDEMANEVAGPGDGPAASLASTCTPPTVEASSSPPGENPKAATKSRASQRARAKRGRGRTSKDASKLLLLYDDDILERDPLREQKDFAFAQAYLNRVREALRLVPGKYEEFLRNIYEFENNLQKQTAVDLYARLRILLQDWPQLLTDFAAFLLPEQALECGLFEEQQAFEKSRTFLRRLEICFAENPSHHQKIIKVLQNCTDSVPQEIMELKTQVGQLLKGHEHLQDEFSIFFDHLRPSASRLGDFEEIHWTEEKEYEFDGFEEVSLPDMEEEEEPPKIHAASKNKRRKELGSQNAEKVKIQPRFF</sequence>
<feature type="region of interest" description="Disordered" evidence="6">
    <location>
        <begin position="916"/>
        <end position="955"/>
    </location>
</feature>
<dbReference type="GO" id="GO:0006355">
    <property type="term" value="P:regulation of DNA-templated transcription"/>
    <property type="evidence" value="ECO:0007669"/>
    <property type="project" value="InterPro"/>
</dbReference>
<evidence type="ECO:0000256" key="1">
    <source>
        <dbReference type="ARBA" id="ARBA00004123"/>
    </source>
</evidence>